<comment type="caution">
    <text evidence="2">The sequence shown here is derived from an EMBL/GenBank/DDBJ whole genome shotgun (WGS) entry which is preliminary data.</text>
</comment>
<sequence>MRLALLGVVAVVQFGLCPRTLFGYAHRPMWLALTAFAALGLVTIACAIWVLRREPLPTAVIAVGTVVALAASVAASAALPPDEHIGAGDWPLGLVGWHLLLLLLDRVPLLLTALAAHLTSSVAQFFLAGGTDRGRVGTAAIIVFGAVTLQLAVVVFTRVLRRSTAQAVAAAAERDRQAIRVAVAEQWEQGQRAVFAEQLGEVLPLLAGLADGELDPRAAGTRQRCALAATQLRRLFAENDDVPDPLVHEVSACVDVAERRGLDVSLAVSGAAVDVPADVRRDLTGPVATTLSAARTRARVSVLRTDDEVRVAVVSDAGTGLAAASSAHVEVECGVYGEHTRMEARWRRTS</sequence>
<dbReference type="EMBL" id="SNXZ01000003">
    <property type="protein sequence ID" value="TDP97458.1"/>
    <property type="molecule type" value="Genomic_DNA"/>
</dbReference>
<name>A0A4V3CZB5_LABRH</name>
<keyword evidence="1" id="KW-0812">Transmembrane</keyword>
<dbReference type="AlphaFoldDB" id="A0A4V3CZB5"/>
<keyword evidence="3" id="KW-1185">Reference proteome</keyword>
<organism evidence="2 3">
    <name type="scientific">Labedaea rhizosphaerae</name>
    <dbReference type="NCBI Taxonomy" id="598644"/>
    <lineage>
        <taxon>Bacteria</taxon>
        <taxon>Bacillati</taxon>
        <taxon>Actinomycetota</taxon>
        <taxon>Actinomycetes</taxon>
        <taxon>Pseudonocardiales</taxon>
        <taxon>Pseudonocardiaceae</taxon>
        <taxon>Labedaea</taxon>
    </lineage>
</organism>
<feature type="transmembrane region" description="Helical" evidence="1">
    <location>
        <begin position="85"/>
        <end position="104"/>
    </location>
</feature>
<feature type="transmembrane region" description="Helical" evidence="1">
    <location>
        <begin position="109"/>
        <end position="130"/>
    </location>
</feature>
<feature type="transmembrane region" description="Helical" evidence="1">
    <location>
        <begin position="58"/>
        <end position="79"/>
    </location>
</feature>
<evidence type="ECO:0000313" key="2">
    <source>
        <dbReference type="EMBL" id="TDP97458.1"/>
    </source>
</evidence>
<feature type="transmembrane region" description="Helical" evidence="1">
    <location>
        <begin position="136"/>
        <end position="156"/>
    </location>
</feature>
<gene>
    <name evidence="2" type="ORF">EV186_103422</name>
</gene>
<proteinExistence type="predicted"/>
<accession>A0A4V3CZB5</accession>
<feature type="transmembrane region" description="Helical" evidence="1">
    <location>
        <begin position="29"/>
        <end position="51"/>
    </location>
</feature>
<evidence type="ECO:0000313" key="3">
    <source>
        <dbReference type="Proteomes" id="UP000295444"/>
    </source>
</evidence>
<evidence type="ECO:0000256" key="1">
    <source>
        <dbReference type="SAM" id="Phobius"/>
    </source>
</evidence>
<protein>
    <recommendedName>
        <fullName evidence="4">Signal transduction histidine kinase</fullName>
    </recommendedName>
</protein>
<keyword evidence="1" id="KW-0472">Membrane</keyword>
<evidence type="ECO:0008006" key="4">
    <source>
        <dbReference type="Google" id="ProtNLM"/>
    </source>
</evidence>
<reference evidence="2 3" key="1">
    <citation type="submission" date="2019-03" db="EMBL/GenBank/DDBJ databases">
        <title>Genomic Encyclopedia of Type Strains, Phase IV (KMG-IV): sequencing the most valuable type-strain genomes for metagenomic binning, comparative biology and taxonomic classification.</title>
        <authorList>
            <person name="Goeker M."/>
        </authorList>
    </citation>
    <scope>NUCLEOTIDE SEQUENCE [LARGE SCALE GENOMIC DNA]</scope>
    <source>
        <strain evidence="2 3">DSM 45361</strain>
    </source>
</reference>
<keyword evidence="1" id="KW-1133">Transmembrane helix</keyword>
<dbReference type="Proteomes" id="UP000295444">
    <property type="component" value="Unassembled WGS sequence"/>
</dbReference>